<evidence type="ECO:0000313" key="9">
    <source>
        <dbReference type="Proteomes" id="UP000785783"/>
    </source>
</evidence>
<feature type="transmembrane region" description="Helical" evidence="6">
    <location>
        <begin position="322"/>
        <end position="345"/>
    </location>
</feature>
<sequence>MSAPTADKPVVSNKTRNYTLAMLVAIYASSHVDRQIVSILAESIKLELMLSDTQLGFLIGLSFAIFYATLGIPIAILADRYSRRNIIAISVIIWSGMTALCGLAGSYLQLALARIGVGIGEAGSSPPSHSMISDLYPPEKRATAMGIYAAGINVGVLLGFLVGGWIDEWYGWRIAFFVVGLPGIILGLLMFFTVQEPTRTQAPKPMPKNIFTEVWETFKIMMSIPSLRHIVIGTTLVVFVGYGALYWNGVYFRRILGLSAGETGTLLALIGGFIGGIGTLSGGWLADRLAQHDKRYYVWLTAGVKLAILPVAYWYYLTTDVLTAILLTTITSFFGGFYLSVSFALNQSLLPPARRALGSALLLFCINIVGLGFGPQLVGILSDYFSTDYGTDGLRYALIVVVSLNLWGCFHYFWAGRNLREDLAIAEKAGA</sequence>
<evidence type="ECO:0000313" key="8">
    <source>
        <dbReference type="EMBL" id="MBL6761465.1"/>
    </source>
</evidence>
<evidence type="ECO:0000256" key="3">
    <source>
        <dbReference type="ARBA" id="ARBA00022692"/>
    </source>
</evidence>
<dbReference type="InterPro" id="IPR020846">
    <property type="entry name" value="MFS_dom"/>
</dbReference>
<keyword evidence="5 6" id="KW-0472">Membrane</keyword>
<dbReference type="GO" id="GO:0022857">
    <property type="term" value="F:transmembrane transporter activity"/>
    <property type="evidence" value="ECO:0007669"/>
    <property type="project" value="InterPro"/>
</dbReference>
<dbReference type="SUPFAM" id="SSF103473">
    <property type="entry name" value="MFS general substrate transporter"/>
    <property type="match status" value="1"/>
</dbReference>
<feature type="transmembrane region" description="Helical" evidence="6">
    <location>
        <begin position="394"/>
        <end position="414"/>
    </location>
</feature>
<feature type="transmembrane region" description="Helical" evidence="6">
    <location>
        <begin position="55"/>
        <end position="78"/>
    </location>
</feature>
<feature type="transmembrane region" description="Helical" evidence="6">
    <location>
        <begin position="145"/>
        <end position="166"/>
    </location>
</feature>
<evidence type="ECO:0000256" key="6">
    <source>
        <dbReference type="SAM" id="Phobius"/>
    </source>
</evidence>
<feature type="transmembrane region" description="Helical" evidence="6">
    <location>
        <begin position="297"/>
        <end position="316"/>
    </location>
</feature>
<feature type="transmembrane region" description="Helical" evidence="6">
    <location>
        <begin position="84"/>
        <end position="108"/>
    </location>
</feature>
<feature type="domain" description="Major facilitator superfamily (MFS) profile" evidence="7">
    <location>
        <begin position="19"/>
        <end position="420"/>
    </location>
</feature>
<dbReference type="InterPro" id="IPR011701">
    <property type="entry name" value="MFS"/>
</dbReference>
<feature type="transmembrane region" description="Helical" evidence="6">
    <location>
        <begin position="357"/>
        <end position="374"/>
    </location>
</feature>
<feature type="transmembrane region" description="Helical" evidence="6">
    <location>
        <begin position="227"/>
        <end position="246"/>
    </location>
</feature>
<evidence type="ECO:0000256" key="1">
    <source>
        <dbReference type="ARBA" id="ARBA00004141"/>
    </source>
</evidence>
<keyword evidence="3 6" id="KW-0812">Transmembrane</keyword>
<evidence type="ECO:0000256" key="2">
    <source>
        <dbReference type="ARBA" id="ARBA00022448"/>
    </source>
</evidence>
<dbReference type="Pfam" id="PF07690">
    <property type="entry name" value="MFS_1"/>
    <property type="match status" value="1"/>
</dbReference>
<evidence type="ECO:0000256" key="5">
    <source>
        <dbReference type="ARBA" id="ARBA00023136"/>
    </source>
</evidence>
<dbReference type="InterPro" id="IPR036259">
    <property type="entry name" value="MFS_trans_sf"/>
</dbReference>
<dbReference type="InterPro" id="IPR044770">
    <property type="entry name" value="MFS_spinster-like"/>
</dbReference>
<feature type="transmembrane region" description="Helical" evidence="6">
    <location>
        <begin position="266"/>
        <end position="285"/>
    </location>
</feature>
<protein>
    <submittedName>
        <fullName evidence="8">MFS transporter</fullName>
    </submittedName>
</protein>
<evidence type="ECO:0000256" key="4">
    <source>
        <dbReference type="ARBA" id="ARBA00022989"/>
    </source>
</evidence>
<dbReference type="PROSITE" id="PS50850">
    <property type="entry name" value="MFS"/>
    <property type="match status" value="1"/>
</dbReference>
<dbReference type="PANTHER" id="PTHR23505:SF79">
    <property type="entry name" value="PROTEIN SPINSTER"/>
    <property type="match status" value="1"/>
</dbReference>
<name>A0A937HCD1_9PROT</name>
<comment type="subcellular location">
    <subcellularLocation>
        <location evidence="1">Membrane</location>
        <topology evidence="1">Multi-pass membrane protein</topology>
    </subcellularLocation>
</comment>
<dbReference type="AlphaFoldDB" id="A0A937HCD1"/>
<dbReference type="Gene3D" id="1.20.1250.20">
    <property type="entry name" value="MFS general substrate transporter like domains"/>
    <property type="match status" value="1"/>
</dbReference>
<dbReference type="Proteomes" id="UP000785783">
    <property type="component" value="Unassembled WGS sequence"/>
</dbReference>
<comment type="caution">
    <text evidence="8">The sequence shown here is derived from an EMBL/GenBank/DDBJ whole genome shotgun (WGS) entry which is preliminary data.</text>
</comment>
<reference evidence="8" key="1">
    <citation type="submission" date="2020-10" db="EMBL/GenBank/DDBJ databases">
        <title>Microbiome of the Black Sea water column analyzed by genome centric metagenomics.</title>
        <authorList>
            <person name="Cabello-Yeves P.J."/>
            <person name="Callieri C."/>
            <person name="Picazo A."/>
            <person name="Mehrshad M."/>
            <person name="Haro-Moreno J.M."/>
            <person name="Roda-Garcia J."/>
            <person name="Dzembekova N."/>
            <person name="Slabakova V."/>
            <person name="Slabakova N."/>
            <person name="Moncheva S."/>
            <person name="Rodriguez-Valera F."/>
        </authorList>
    </citation>
    <scope>NUCLEOTIDE SEQUENCE</scope>
    <source>
        <strain evidence="8">BS307-5m-G5</strain>
    </source>
</reference>
<dbReference type="GO" id="GO:0016020">
    <property type="term" value="C:membrane"/>
    <property type="evidence" value="ECO:0007669"/>
    <property type="project" value="UniProtKB-SubCell"/>
</dbReference>
<evidence type="ECO:0000259" key="7">
    <source>
        <dbReference type="PROSITE" id="PS50850"/>
    </source>
</evidence>
<feature type="transmembrane region" description="Helical" evidence="6">
    <location>
        <begin position="172"/>
        <end position="194"/>
    </location>
</feature>
<gene>
    <name evidence="8" type="ORF">ISQ19_02085</name>
</gene>
<keyword evidence="4 6" id="KW-1133">Transmembrane helix</keyword>
<dbReference type="PANTHER" id="PTHR23505">
    <property type="entry name" value="SPINSTER"/>
    <property type="match status" value="1"/>
</dbReference>
<organism evidence="8 9">
    <name type="scientific">PS1 clade bacterium</name>
    <dbReference type="NCBI Taxonomy" id="2175152"/>
    <lineage>
        <taxon>Bacteria</taxon>
        <taxon>Pseudomonadati</taxon>
        <taxon>Pseudomonadota</taxon>
        <taxon>Alphaproteobacteria</taxon>
        <taxon>PS1 clade</taxon>
    </lineage>
</organism>
<proteinExistence type="predicted"/>
<accession>A0A937HCD1</accession>
<dbReference type="CDD" id="cd17328">
    <property type="entry name" value="MFS_spinster_like"/>
    <property type="match status" value="1"/>
</dbReference>
<dbReference type="EMBL" id="JADHOK010000014">
    <property type="protein sequence ID" value="MBL6761465.1"/>
    <property type="molecule type" value="Genomic_DNA"/>
</dbReference>
<keyword evidence="2" id="KW-0813">Transport</keyword>